<keyword evidence="4 8" id="KW-0812">Transmembrane</keyword>
<dbReference type="CDD" id="cd06853">
    <property type="entry name" value="GT_WecA_like"/>
    <property type="match status" value="1"/>
</dbReference>
<dbReference type="GO" id="GO:0071555">
    <property type="term" value="P:cell wall organization"/>
    <property type="evidence" value="ECO:0007669"/>
    <property type="project" value="TreeGrafter"/>
</dbReference>
<evidence type="ECO:0000256" key="5">
    <source>
        <dbReference type="ARBA" id="ARBA00022989"/>
    </source>
</evidence>
<dbReference type="GO" id="GO:0009103">
    <property type="term" value="P:lipopolysaccharide biosynthetic process"/>
    <property type="evidence" value="ECO:0007669"/>
    <property type="project" value="TreeGrafter"/>
</dbReference>
<feature type="transmembrane region" description="Helical" evidence="8">
    <location>
        <begin position="303"/>
        <end position="321"/>
    </location>
</feature>
<dbReference type="PANTHER" id="PTHR22926">
    <property type="entry name" value="PHOSPHO-N-ACETYLMURAMOYL-PENTAPEPTIDE-TRANSFERASE"/>
    <property type="match status" value="1"/>
</dbReference>
<feature type="transmembrane region" description="Helical" evidence="8">
    <location>
        <begin position="202"/>
        <end position="221"/>
    </location>
</feature>
<gene>
    <name evidence="9" type="ORF">ENT43_02540</name>
</gene>
<keyword evidence="5 8" id="KW-1133">Transmembrane helix</keyword>
<evidence type="ECO:0000256" key="3">
    <source>
        <dbReference type="ARBA" id="ARBA00022679"/>
    </source>
</evidence>
<comment type="cofactor">
    <cofactor evidence="7">
        <name>Mg(2+)</name>
        <dbReference type="ChEBI" id="CHEBI:18420"/>
    </cofactor>
</comment>
<accession>A0A7C4R3C3</accession>
<dbReference type="Pfam" id="PF00953">
    <property type="entry name" value="Glycos_transf_4"/>
    <property type="match status" value="1"/>
</dbReference>
<dbReference type="GO" id="GO:0046872">
    <property type="term" value="F:metal ion binding"/>
    <property type="evidence" value="ECO:0007669"/>
    <property type="project" value="UniProtKB-KW"/>
</dbReference>
<feature type="transmembrane region" description="Helical" evidence="8">
    <location>
        <begin position="228"/>
        <end position="248"/>
    </location>
</feature>
<evidence type="ECO:0000313" key="9">
    <source>
        <dbReference type="EMBL" id="HGT71115.1"/>
    </source>
</evidence>
<evidence type="ECO:0000256" key="8">
    <source>
        <dbReference type="SAM" id="Phobius"/>
    </source>
</evidence>
<feature type="transmembrane region" description="Helical" evidence="8">
    <location>
        <begin position="175"/>
        <end position="196"/>
    </location>
</feature>
<name>A0A7C4R3C3_UNCC3</name>
<feature type="transmembrane region" description="Helical" evidence="8">
    <location>
        <begin position="103"/>
        <end position="123"/>
    </location>
</feature>
<feature type="transmembrane region" description="Helical" evidence="8">
    <location>
        <begin position="143"/>
        <end position="163"/>
    </location>
</feature>
<dbReference type="PANTHER" id="PTHR22926:SF3">
    <property type="entry name" value="UNDECAPRENYL-PHOSPHATE ALPHA-N-ACETYLGLUCOSAMINYL 1-PHOSPHATE TRANSFERASE"/>
    <property type="match status" value="1"/>
</dbReference>
<comment type="caution">
    <text evidence="9">The sequence shown here is derived from an EMBL/GenBank/DDBJ whole genome shotgun (WGS) entry which is preliminary data.</text>
</comment>
<dbReference type="GO" id="GO:0016780">
    <property type="term" value="F:phosphotransferase activity, for other substituted phosphate groups"/>
    <property type="evidence" value="ECO:0007669"/>
    <property type="project" value="InterPro"/>
</dbReference>
<evidence type="ECO:0000256" key="6">
    <source>
        <dbReference type="ARBA" id="ARBA00023136"/>
    </source>
</evidence>
<feature type="transmembrane region" description="Helical" evidence="8">
    <location>
        <begin position="327"/>
        <end position="344"/>
    </location>
</feature>
<evidence type="ECO:0000256" key="7">
    <source>
        <dbReference type="PIRSR" id="PIRSR600715-1"/>
    </source>
</evidence>
<feature type="transmembrane region" description="Helical" evidence="8">
    <location>
        <begin position="71"/>
        <end position="91"/>
    </location>
</feature>
<feature type="transmembrane region" description="Helical" evidence="8">
    <location>
        <begin position="42"/>
        <end position="65"/>
    </location>
</feature>
<keyword evidence="7" id="KW-0479">Metal-binding</keyword>
<keyword evidence="3 9" id="KW-0808">Transferase</keyword>
<organism evidence="9">
    <name type="scientific">candidate division CPR3 bacterium</name>
    <dbReference type="NCBI Taxonomy" id="2268181"/>
    <lineage>
        <taxon>Bacteria</taxon>
        <taxon>Bacteria division CPR3</taxon>
    </lineage>
</organism>
<keyword evidence="6 8" id="KW-0472">Membrane</keyword>
<keyword evidence="2" id="KW-1003">Cell membrane</keyword>
<dbReference type="InterPro" id="IPR000715">
    <property type="entry name" value="Glycosyl_transferase_4"/>
</dbReference>
<proteinExistence type="predicted"/>
<dbReference type="GO" id="GO:0005886">
    <property type="term" value="C:plasma membrane"/>
    <property type="evidence" value="ECO:0007669"/>
    <property type="project" value="UniProtKB-SubCell"/>
</dbReference>
<evidence type="ECO:0000256" key="4">
    <source>
        <dbReference type="ARBA" id="ARBA00022692"/>
    </source>
</evidence>
<feature type="binding site" evidence="7">
    <location>
        <position position="232"/>
    </location>
    <ligand>
        <name>Mg(2+)</name>
        <dbReference type="ChEBI" id="CHEBI:18420"/>
    </ligand>
</feature>
<dbReference type="EMBL" id="DSYQ01000010">
    <property type="protein sequence ID" value="HGT71115.1"/>
    <property type="molecule type" value="Genomic_DNA"/>
</dbReference>
<dbReference type="GO" id="GO:0044038">
    <property type="term" value="P:cell wall macromolecule biosynthetic process"/>
    <property type="evidence" value="ECO:0007669"/>
    <property type="project" value="TreeGrafter"/>
</dbReference>
<keyword evidence="7" id="KW-0460">Magnesium</keyword>
<feature type="transmembrane region" description="Helical" evidence="8">
    <location>
        <begin position="6"/>
        <end position="22"/>
    </location>
</feature>
<sequence>MFYFVPTIILSFLVSFAILGLSKKYKWLDIPDEKRKIHQKPIPNLGGIAIYVSFWLIAFGFLYFNQVQGDYFKYIIGLFIGSLILFITGIIDDRKKLNPNIKFISQIIAGLTVIAAGVGITYINNPLGGFIFLNQIQIPVLNISGTIYQITLLADIFALFWIVGMINVVNFLDGLDGLASGVAIIAFIVIYFLSISPTVNQPLSAIIALIALGSVLGFLPFNLSPAKMFMGDTGSMFLGFLLSTLAIISGGKLATALLVLGLPIFDGVWVVSSRVLKGNKPWTADRSHLHHKLIDLGFSRRKIVILYWFITAIFGAIALISGSTTKFYSLFLLIILMIGGMMVINTRLKNKNI</sequence>
<comment type="subcellular location">
    <subcellularLocation>
        <location evidence="1">Cell membrane</location>
        <topology evidence="1">Multi-pass membrane protein</topology>
    </subcellularLocation>
</comment>
<protein>
    <submittedName>
        <fullName evidence="9">Undecaprenyl/decaprenyl-phosphate alpha-N-acetylglucosaminyl 1-phosphate transferase</fullName>
    </submittedName>
</protein>
<evidence type="ECO:0000256" key="2">
    <source>
        <dbReference type="ARBA" id="ARBA00022475"/>
    </source>
</evidence>
<feature type="binding site" evidence="7">
    <location>
        <position position="170"/>
    </location>
    <ligand>
        <name>Mg(2+)</name>
        <dbReference type="ChEBI" id="CHEBI:18420"/>
    </ligand>
</feature>
<evidence type="ECO:0000256" key="1">
    <source>
        <dbReference type="ARBA" id="ARBA00004651"/>
    </source>
</evidence>
<reference evidence="9" key="1">
    <citation type="journal article" date="2020" name="mSystems">
        <title>Genome- and Community-Level Interaction Insights into Carbon Utilization and Element Cycling Functions of Hydrothermarchaeota in Hydrothermal Sediment.</title>
        <authorList>
            <person name="Zhou Z."/>
            <person name="Liu Y."/>
            <person name="Xu W."/>
            <person name="Pan J."/>
            <person name="Luo Z.H."/>
            <person name="Li M."/>
        </authorList>
    </citation>
    <scope>NUCLEOTIDE SEQUENCE [LARGE SCALE GENOMIC DNA]</scope>
    <source>
        <strain evidence="9">SpSt-579</strain>
    </source>
</reference>
<dbReference type="AlphaFoldDB" id="A0A7C4R3C3"/>